<name>A0A8J3Z0Q7_9ACTN</name>
<dbReference type="PANTHER" id="PTHR43132:SF6">
    <property type="entry name" value="HTH-TYPE TRANSCRIPTIONAL REPRESSOR CZRA"/>
    <property type="match status" value="1"/>
</dbReference>
<feature type="domain" description="HTH arsR-type" evidence="4">
    <location>
        <begin position="236"/>
        <end position="324"/>
    </location>
</feature>
<protein>
    <submittedName>
        <fullName evidence="5">Transcriptional regulator</fullName>
    </submittedName>
</protein>
<keyword evidence="3" id="KW-0804">Transcription</keyword>
<dbReference type="RefSeq" id="WP_203992451.1">
    <property type="nucleotide sequence ID" value="NZ_BOPG01000019.1"/>
</dbReference>
<dbReference type="CDD" id="cd00090">
    <property type="entry name" value="HTH_ARSR"/>
    <property type="match status" value="1"/>
</dbReference>
<dbReference type="GO" id="GO:0003677">
    <property type="term" value="F:DNA binding"/>
    <property type="evidence" value="ECO:0007669"/>
    <property type="project" value="UniProtKB-KW"/>
</dbReference>
<organism evidence="5 6">
    <name type="scientific">Virgisporangium aurantiacum</name>
    <dbReference type="NCBI Taxonomy" id="175570"/>
    <lineage>
        <taxon>Bacteria</taxon>
        <taxon>Bacillati</taxon>
        <taxon>Actinomycetota</taxon>
        <taxon>Actinomycetes</taxon>
        <taxon>Micromonosporales</taxon>
        <taxon>Micromonosporaceae</taxon>
        <taxon>Virgisporangium</taxon>
    </lineage>
</organism>
<dbReference type="EMBL" id="BOPG01000019">
    <property type="protein sequence ID" value="GIJ55519.1"/>
    <property type="molecule type" value="Genomic_DNA"/>
</dbReference>
<dbReference type="InterPro" id="IPR011991">
    <property type="entry name" value="ArsR-like_HTH"/>
</dbReference>
<reference evidence="5" key="1">
    <citation type="submission" date="2021-01" db="EMBL/GenBank/DDBJ databases">
        <title>Whole genome shotgun sequence of Virgisporangium aurantiacum NBRC 16421.</title>
        <authorList>
            <person name="Komaki H."/>
            <person name="Tamura T."/>
        </authorList>
    </citation>
    <scope>NUCLEOTIDE SEQUENCE</scope>
    <source>
        <strain evidence="5">NBRC 16421</strain>
    </source>
</reference>
<proteinExistence type="predicted"/>
<dbReference type="Gene3D" id="1.10.10.10">
    <property type="entry name" value="Winged helix-like DNA-binding domain superfamily/Winged helix DNA-binding domain"/>
    <property type="match status" value="1"/>
</dbReference>
<dbReference type="Pfam" id="PF12840">
    <property type="entry name" value="HTH_20"/>
    <property type="match status" value="1"/>
</dbReference>
<dbReference type="InterPro" id="IPR045981">
    <property type="entry name" value="DUF5937"/>
</dbReference>
<keyword evidence="2" id="KW-0238">DNA-binding</keyword>
<dbReference type="SUPFAM" id="SSF46785">
    <property type="entry name" value="Winged helix' DNA-binding domain"/>
    <property type="match status" value="1"/>
</dbReference>
<dbReference type="InterPro" id="IPR051011">
    <property type="entry name" value="Metal_resp_trans_reg"/>
</dbReference>
<dbReference type="Pfam" id="PF19361">
    <property type="entry name" value="DUF5937"/>
    <property type="match status" value="1"/>
</dbReference>
<dbReference type="GO" id="GO:0003700">
    <property type="term" value="F:DNA-binding transcription factor activity"/>
    <property type="evidence" value="ECO:0007669"/>
    <property type="project" value="InterPro"/>
</dbReference>
<evidence type="ECO:0000313" key="5">
    <source>
        <dbReference type="EMBL" id="GIJ55519.1"/>
    </source>
</evidence>
<evidence type="ECO:0000259" key="4">
    <source>
        <dbReference type="PROSITE" id="PS50987"/>
    </source>
</evidence>
<evidence type="ECO:0000256" key="2">
    <source>
        <dbReference type="ARBA" id="ARBA00023125"/>
    </source>
</evidence>
<dbReference type="InterPro" id="IPR036388">
    <property type="entry name" value="WH-like_DNA-bd_sf"/>
</dbReference>
<sequence>MIRYRFGQDDLLRTRFAVAPLMELIGAFYVLRRPDRYAVHRRWSEWAAPRTRGLDLSLLDAATPFGGPYWPVFVSPPPREPHPTVETELDRVAATSPEQVVAEITHRYADGLPVGARPFVEDPAGALGALVGEMRALWDSVLAPRWTRISALLEAELTARARSLVAVGSRAAFADLHPSVRWEADRLTVRPAVRTVDVDLAGRGLLLIPSAFTWPLVWPRTDPPWDPALVYPPRGIGDLWEPADVHDGALESLIGHRRARILRELERPTATLDLAGRMSVSAGGISDHLTVLRRAGLVTRRREGRRVVYARTLAGDTLCRPVAD</sequence>
<keyword evidence="6" id="KW-1185">Reference proteome</keyword>
<dbReference type="Proteomes" id="UP000612585">
    <property type="component" value="Unassembled WGS sequence"/>
</dbReference>
<dbReference type="PANTHER" id="PTHR43132">
    <property type="entry name" value="ARSENICAL RESISTANCE OPERON REPRESSOR ARSR-RELATED"/>
    <property type="match status" value="1"/>
</dbReference>
<evidence type="ECO:0000313" key="6">
    <source>
        <dbReference type="Proteomes" id="UP000612585"/>
    </source>
</evidence>
<gene>
    <name evidence="5" type="ORF">Vau01_030350</name>
</gene>
<dbReference type="SMART" id="SM00418">
    <property type="entry name" value="HTH_ARSR"/>
    <property type="match status" value="1"/>
</dbReference>
<evidence type="ECO:0000256" key="1">
    <source>
        <dbReference type="ARBA" id="ARBA00023015"/>
    </source>
</evidence>
<keyword evidence="1" id="KW-0805">Transcription regulation</keyword>
<evidence type="ECO:0000256" key="3">
    <source>
        <dbReference type="ARBA" id="ARBA00023163"/>
    </source>
</evidence>
<dbReference type="InterPro" id="IPR001845">
    <property type="entry name" value="HTH_ArsR_DNA-bd_dom"/>
</dbReference>
<dbReference type="PROSITE" id="PS50987">
    <property type="entry name" value="HTH_ARSR_2"/>
    <property type="match status" value="1"/>
</dbReference>
<dbReference type="AlphaFoldDB" id="A0A8J3Z0Q7"/>
<accession>A0A8J3Z0Q7</accession>
<comment type="caution">
    <text evidence="5">The sequence shown here is derived from an EMBL/GenBank/DDBJ whole genome shotgun (WGS) entry which is preliminary data.</text>
</comment>
<dbReference type="InterPro" id="IPR036390">
    <property type="entry name" value="WH_DNA-bd_sf"/>
</dbReference>
<dbReference type="PRINTS" id="PR00778">
    <property type="entry name" value="HTHARSR"/>
</dbReference>